<organism evidence="1 2">
    <name type="scientific">Tanacetum coccineum</name>
    <dbReference type="NCBI Taxonomy" id="301880"/>
    <lineage>
        <taxon>Eukaryota</taxon>
        <taxon>Viridiplantae</taxon>
        <taxon>Streptophyta</taxon>
        <taxon>Embryophyta</taxon>
        <taxon>Tracheophyta</taxon>
        <taxon>Spermatophyta</taxon>
        <taxon>Magnoliopsida</taxon>
        <taxon>eudicotyledons</taxon>
        <taxon>Gunneridae</taxon>
        <taxon>Pentapetalae</taxon>
        <taxon>asterids</taxon>
        <taxon>campanulids</taxon>
        <taxon>Asterales</taxon>
        <taxon>Asteraceae</taxon>
        <taxon>Asteroideae</taxon>
        <taxon>Anthemideae</taxon>
        <taxon>Anthemidinae</taxon>
        <taxon>Tanacetum</taxon>
    </lineage>
</organism>
<comment type="caution">
    <text evidence="1">The sequence shown here is derived from an EMBL/GenBank/DDBJ whole genome shotgun (WGS) entry which is preliminary data.</text>
</comment>
<dbReference type="PANTHER" id="PTHR48462:SF1">
    <property type="entry name" value="PROTEIN, PUTATIVE-RELATED"/>
    <property type="match status" value="1"/>
</dbReference>
<evidence type="ECO:0000313" key="2">
    <source>
        <dbReference type="Proteomes" id="UP001151760"/>
    </source>
</evidence>
<sequence length="163" mass="18796">MDDDYVYALNCLRDTISSFDFRCFTNKDIAHSKGQQTLVNALFSEMVKDMEVHFDMSVRQKAVFECLRAPHAQDFLLAIPIDGLGQHMLPVEYPTILKYRLMIPLFPVDEIFPICRKACLDSFGEHAVHCKSFRASSIDTIWLGMSLLKYVDVLGYLPRKKHM</sequence>
<dbReference type="EMBL" id="BQNB010008565">
    <property type="protein sequence ID" value="GJS51149.1"/>
    <property type="molecule type" value="Genomic_DNA"/>
</dbReference>
<evidence type="ECO:0008006" key="3">
    <source>
        <dbReference type="Google" id="ProtNLM"/>
    </source>
</evidence>
<name>A0ABQ4WEA4_9ASTR</name>
<protein>
    <recommendedName>
        <fullName evidence="3">Auxilin-like protein</fullName>
    </recommendedName>
</protein>
<reference evidence="1" key="1">
    <citation type="journal article" date="2022" name="Int. J. Mol. Sci.">
        <title>Draft Genome of Tanacetum Coccineum: Genomic Comparison of Closely Related Tanacetum-Family Plants.</title>
        <authorList>
            <person name="Yamashiro T."/>
            <person name="Shiraishi A."/>
            <person name="Nakayama K."/>
            <person name="Satake H."/>
        </authorList>
    </citation>
    <scope>NUCLEOTIDE SEQUENCE</scope>
</reference>
<accession>A0ABQ4WEA4</accession>
<dbReference type="PANTHER" id="PTHR48462">
    <property type="entry name" value="PROTEIN, PUTATIVE-RELATED"/>
    <property type="match status" value="1"/>
</dbReference>
<proteinExistence type="predicted"/>
<dbReference type="Proteomes" id="UP001151760">
    <property type="component" value="Unassembled WGS sequence"/>
</dbReference>
<evidence type="ECO:0000313" key="1">
    <source>
        <dbReference type="EMBL" id="GJS51149.1"/>
    </source>
</evidence>
<keyword evidence="2" id="KW-1185">Reference proteome</keyword>
<gene>
    <name evidence="1" type="ORF">Tco_0624511</name>
</gene>
<reference evidence="1" key="2">
    <citation type="submission" date="2022-01" db="EMBL/GenBank/DDBJ databases">
        <authorList>
            <person name="Yamashiro T."/>
            <person name="Shiraishi A."/>
            <person name="Satake H."/>
            <person name="Nakayama K."/>
        </authorList>
    </citation>
    <scope>NUCLEOTIDE SEQUENCE</scope>
</reference>